<feature type="transmembrane region" description="Helical" evidence="1">
    <location>
        <begin position="27"/>
        <end position="47"/>
    </location>
</feature>
<feature type="transmembrane region" description="Helical" evidence="1">
    <location>
        <begin position="174"/>
        <end position="192"/>
    </location>
</feature>
<evidence type="ECO:0008006" key="4">
    <source>
        <dbReference type="Google" id="ProtNLM"/>
    </source>
</evidence>
<keyword evidence="3" id="KW-1185">Reference proteome</keyword>
<keyword evidence="1" id="KW-0812">Transmembrane</keyword>
<evidence type="ECO:0000313" key="3">
    <source>
        <dbReference type="Proteomes" id="UP001551584"/>
    </source>
</evidence>
<proteinExistence type="predicted"/>
<sequence length="266" mass="26984">MTSSPVTFPRVLASEAGKMTGVRTLRWTALSCVAVAAGTAFGLSLFARPGGGATGASLAVAGHVLAQLGFLALGVTAGTEEFRTKLAHVTFLAVPRRLPVLAAQAVVTAVLASVTAAVALVASIAVTAARRDALGLPLNLADAETVRMLAGFVLHQTAIALVGLGLGALLRRPAGAFVTAVVGVVVLDQFLAMNPGRFPDTVRAFLPGAGTRLLTGDDRLAALDAASSGPHLEPWAAGLLVAGWATVLLAAAATRLRRGDIASWEK</sequence>
<feature type="transmembrane region" description="Helical" evidence="1">
    <location>
        <begin position="235"/>
        <end position="256"/>
    </location>
</feature>
<evidence type="ECO:0000256" key="1">
    <source>
        <dbReference type="SAM" id="Phobius"/>
    </source>
</evidence>
<feature type="transmembrane region" description="Helical" evidence="1">
    <location>
        <begin position="146"/>
        <end position="167"/>
    </location>
</feature>
<protein>
    <recommendedName>
        <fullName evidence="4">ABC transporter permease</fullName>
    </recommendedName>
</protein>
<gene>
    <name evidence="2" type="ORF">AB0D95_13375</name>
</gene>
<keyword evidence="1" id="KW-1133">Transmembrane helix</keyword>
<accession>A0ABV3EPW3</accession>
<organism evidence="2 3">
    <name type="scientific">Streptomyces chilikensis</name>
    <dbReference type="NCBI Taxonomy" id="1194079"/>
    <lineage>
        <taxon>Bacteria</taxon>
        <taxon>Bacillati</taxon>
        <taxon>Actinomycetota</taxon>
        <taxon>Actinomycetes</taxon>
        <taxon>Kitasatosporales</taxon>
        <taxon>Streptomycetaceae</taxon>
        <taxon>Streptomyces</taxon>
    </lineage>
</organism>
<feature type="transmembrane region" description="Helical" evidence="1">
    <location>
        <begin position="53"/>
        <end position="77"/>
    </location>
</feature>
<reference evidence="2 3" key="1">
    <citation type="submission" date="2024-06" db="EMBL/GenBank/DDBJ databases">
        <title>The Natural Products Discovery Center: Release of the First 8490 Sequenced Strains for Exploring Actinobacteria Biosynthetic Diversity.</title>
        <authorList>
            <person name="Kalkreuter E."/>
            <person name="Kautsar S.A."/>
            <person name="Yang D."/>
            <person name="Bader C.D."/>
            <person name="Teijaro C.N."/>
            <person name="Fluegel L."/>
            <person name="Davis C.M."/>
            <person name="Simpson J.R."/>
            <person name="Lauterbach L."/>
            <person name="Steele A.D."/>
            <person name="Gui C."/>
            <person name="Meng S."/>
            <person name="Li G."/>
            <person name="Viehrig K."/>
            <person name="Ye F."/>
            <person name="Su P."/>
            <person name="Kiefer A.F."/>
            <person name="Nichols A."/>
            <person name="Cepeda A.J."/>
            <person name="Yan W."/>
            <person name="Fan B."/>
            <person name="Jiang Y."/>
            <person name="Adhikari A."/>
            <person name="Zheng C.-J."/>
            <person name="Schuster L."/>
            <person name="Cowan T.M."/>
            <person name="Smanski M.J."/>
            <person name="Chevrette M.G."/>
            <person name="De Carvalho L.P.S."/>
            <person name="Shen B."/>
        </authorList>
    </citation>
    <scope>NUCLEOTIDE SEQUENCE [LARGE SCALE GENOMIC DNA]</scope>
    <source>
        <strain evidence="2 3">NPDC048117</strain>
    </source>
</reference>
<dbReference type="Proteomes" id="UP001551584">
    <property type="component" value="Unassembled WGS sequence"/>
</dbReference>
<dbReference type="RefSeq" id="WP_166027256.1">
    <property type="nucleotide sequence ID" value="NZ_JBEZNA010000025.1"/>
</dbReference>
<comment type="caution">
    <text evidence="2">The sequence shown here is derived from an EMBL/GenBank/DDBJ whole genome shotgun (WGS) entry which is preliminary data.</text>
</comment>
<evidence type="ECO:0000313" key="2">
    <source>
        <dbReference type="EMBL" id="MEU9578239.1"/>
    </source>
</evidence>
<dbReference type="EMBL" id="JBEZNA010000025">
    <property type="protein sequence ID" value="MEU9578239.1"/>
    <property type="molecule type" value="Genomic_DNA"/>
</dbReference>
<name>A0ABV3EPW3_9ACTN</name>
<keyword evidence="1" id="KW-0472">Membrane</keyword>
<feature type="transmembrane region" description="Helical" evidence="1">
    <location>
        <begin position="98"/>
        <end position="126"/>
    </location>
</feature>